<dbReference type="Proteomes" id="UP000680206">
    <property type="component" value="Unassembled WGS sequence"/>
</dbReference>
<keyword evidence="2" id="KW-1185">Reference proteome</keyword>
<name>A0ABS3RJ69_9ACTN</name>
<protein>
    <submittedName>
        <fullName evidence="1">PhzF family phenazine biosynthesis protein</fullName>
    </submittedName>
</protein>
<dbReference type="SUPFAM" id="SSF54506">
    <property type="entry name" value="Diaminopimelate epimerase-like"/>
    <property type="match status" value="1"/>
</dbReference>
<reference evidence="1 2" key="1">
    <citation type="submission" date="2021-03" db="EMBL/GenBank/DDBJ databases">
        <title>Actinomadura violae sp. nov., isolated from lichen in Thailand.</title>
        <authorList>
            <person name="Kanchanasin P."/>
            <person name="Saeng-In P."/>
            <person name="Phongsopitanun W."/>
            <person name="Yuki M."/>
            <person name="Kudo T."/>
            <person name="Ohkuma M."/>
            <person name="Tanasupawat S."/>
        </authorList>
    </citation>
    <scope>NUCLEOTIDE SEQUENCE [LARGE SCALE GENOMIC DNA]</scope>
    <source>
        <strain evidence="1 2">LCR2-06</strain>
    </source>
</reference>
<sequence>MAVLGAGSVVGMINSWLVRAFVNADGEHGNPALVVVEPEGSSVTAAQRQELATRLGVPATVFVQDAAAGRISIHSNYGQSIRFGGHPLLATVEALHGMGIAPKELVPEAGPVPCRRDADGTVWLTAPARWSKPWRHFQMGSAAEIDALTGLPEGEDFTQVWAWEDQRAGRVRARLWAPRIGKGEDEACGSASMLLTLKLERALEVLHGRHRAVIRTRPVDDVHVELGGRCAVERPGDDVRAALDELYAGR</sequence>
<gene>
    <name evidence="1" type="ORF">J4709_03305</name>
</gene>
<dbReference type="EMBL" id="JAGEPF010000002">
    <property type="protein sequence ID" value="MBO2456618.1"/>
    <property type="molecule type" value="Genomic_DNA"/>
</dbReference>
<accession>A0ABS3RJ69</accession>
<evidence type="ECO:0000313" key="1">
    <source>
        <dbReference type="EMBL" id="MBO2456618.1"/>
    </source>
</evidence>
<dbReference type="RefSeq" id="WP_208236706.1">
    <property type="nucleotide sequence ID" value="NZ_JAGEPF010000002.1"/>
</dbReference>
<comment type="caution">
    <text evidence="1">The sequence shown here is derived from an EMBL/GenBank/DDBJ whole genome shotgun (WGS) entry which is preliminary data.</text>
</comment>
<evidence type="ECO:0000313" key="2">
    <source>
        <dbReference type="Proteomes" id="UP000680206"/>
    </source>
</evidence>
<organism evidence="1 2">
    <name type="scientific">Actinomadura violacea</name>
    <dbReference type="NCBI Taxonomy" id="2819934"/>
    <lineage>
        <taxon>Bacteria</taxon>
        <taxon>Bacillati</taxon>
        <taxon>Actinomycetota</taxon>
        <taxon>Actinomycetes</taxon>
        <taxon>Streptosporangiales</taxon>
        <taxon>Thermomonosporaceae</taxon>
        <taxon>Actinomadura</taxon>
    </lineage>
</organism>
<dbReference type="Gene3D" id="3.10.310.10">
    <property type="entry name" value="Diaminopimelate Epimerase, Chain A, domain 1"/>
    <property type="match status" value="1"/>
</dbReference>
<proteinExistence type="predicted"/>